<evidence type="ECO:0000256" key="6">
    <source>
        <dbReference type="ARBA" id="ARBA00022801"/>
    </source>
</evidence>
<dbReference type="InterPro" id="IPR029045">
    <property type="entry name" value="ClpP/crotonase-like_dom_sf"/>
</dbReference>
<evidence type="ECO:0000313" key="14">
    <source>
        <dbReference type="Proteomes" id="UP000005012"/>
    </source>
</evidence>
<evidence type="ECO:0000256" key="8">
    <source>
        <dbReference type="ARBA" id="ARBA00022989"/>
    </source>
</evidence>
<evidence type="ECO:0000256" key="3">
    <source>
        <dbReference type="ARBA" id="ARBA00022475"/>
    </source>
</evidence>
<keyword evidence="5 10" id="KW-0812">Transmembrane</keyword>
<evidence type="ECO:0000256" key="2">
    <source>
        <dbReference type="ARBA" id="ARBA00008683"/>
    </source>
</evidence>
<feature type="domain" description="Peptidase S49" evidence="11">
    <location>
        <begin position="160"/>
        <end position="307"/>
    </location>
</feature>
<dbReference type="HOGENOM" id="CLU_070316_0_0_6"/>
<evidence type="ECO:0000259" key="12">
    <source>
        <dbReference type="Pfam" id="PF08496"/>
    </source>
</evidence>
<dbReference type="NCBIfam" id="NF008745">
    <property type="entry name" value="PRK11778.1"/>
    <property type="match status" value="1"/>
</dbReference>
<dbReference type="AlphaFoldDB" id="A0A140NH58"/>
<dbReference type="InterPro" id="IPR013703">
    <property type="entry name" value="Peptidase_S49_N_proteobac"/>
</dbReference>
<organism evidence="13 14">
    <name type="scientific">Providencia stuartii (strain MRSN 2154)</name>
    <dbReference type="NCBI Taxonomy" id="1157951"/>
    <lineage>
        <taxon>Bacteria</taxon>
        <taxon>Pseudomonadati</taxon>
        <taxon>Pseudomonadota</taxon>
        <taxon>Gammaproteobacteria</taxon>
        <taxon>Enterobacterales</taxon>
        <taxon>Morganellaceae</taxon>
        <taxon>Providencia</taxon>
    </lineage>
</organism>
<evidence type="ECO:0000313" key="13">
    <source>
        <dbReference type="EMBL" id="AFH92000.1"/>
    </source>
</evidence>
<dbReference type="PANTHER" id="PTHR42987">
    <property type="entry name" value="PEPTIDASE S49"/>
    <property type="match status" value="1"/>
</dbReference>
<comment type="similarity">
    <text evidence="2">Belongs to the peptidase S49 family.</text>
</comment>
<dbReference type="InterPro" id="IPR047272">
    <property type="entry name" value="S49_SppA_C"/>
</dbReference>
<dbReference type="PANTHER" id="PTHR42987:SF4">
    <property type="entry name" value="PROTEASE SOHB-RELATED"/>
    <property type="match status" value="1"/>
</dbReference>
<evidence type="ECO:0000256" key="5">
    <source>
        <dbReference type="ARBA" id="ARBA00022692"/>
    </source>
</evidence>
<name>A0A140NH58_PROSM</name>
<accession>A0A140NH58</accession>
<proteinExistence type="inferred from homology"/>
<evidence type="ECO:0000256" key="1">
    <source>
        <dbReference type="ARBA" id="ARBA00004236"/>
    </source>
</evidence>
<dbReference type="Pfam" id="PF08496">
    <property type="entry name" value="Peptidase_S49_N"/>
    <property type="match status" value="1"/>
</dbReference>
<feature type="domain" description="Peptidase S49 N-terminal proteobacteria" evidence="12">
    <location>
        <begin position="3"/>
        <end position="157"/>
    </location>
</feature>
<feature type="transmembrane region" description="Helical" evidence="10">
    <location>
        <begin position="6"/>
        <end position="29"/>
    </location>
</feature>
<sequence length="348" mass="38890">MEYFSLYGLFLAKVVTIVVAIIALAVFVFGVGMRRQGGRGELKITDLGERYRERQRQMQQVKMNDSEHKAWVKAFKKQQKAKAKSEKAGAKAGQSTVKKPCLYVLDFKGSMDAREVGSLREEISAILAVAEQDDEVLLRLESPGGMVHGYGLAASQLSRLKEKNIPLTIAVDKVAASGGYMMACIASKIVAAPFAIIGSIGVVAQVPNIHRLLKKHDVDVELHTAGEYKRTLTMLGENTEQGRKKFIEDLNETHELFKQFVHHNRPSLDIDAVATGEYWYGTQALDKGLIDQIGVSDDIIISAIETKEIISIRYTQGKKMLERFTGSMSENVDKLLLRWWQRGQKPFM</sequence>
<dbReference type="PATRIC" id="fig|1157951.4.peg.100"/>
<dbReference type="GeneID" id="93519163"/>
<keyword evidence="3" id="KW-1003">Cell membrane</keyword>
<evidence type="ECO:0000256" key="10">
    <source>
        <dbReference type="SAM" id="Phobius"/>
    </source>
</evidence>
<evidence type="ECO:0000256" key="7">
    <source>
        <dbReference type="ARBA" id="ARBA00022825"/>
    </source>
</evidence>
<dbReference type="Gene3D" id="6.20.330.10">
    <property type="match status" value="1"/>
</dbReference>
<dbReference type="SUPFAM" id="SSF52096">
    <property type="entry name" value="ClpP/crotonase"/>
    <property type="match status" value="1"/>
</dbReference>
<keyword evidence="8 10" id="KW-1133">Transmembrane helix</keyword>
<dbReference type="GO" id="GO:0004252">
    <property type="term" value="F:serine-type endopeptidase activity"/>
    <property type="evidence" value="ECO:0007669"/>
    <property type="project" value="InterPro"/>
</dbReference>
<dbReference type="Proteomes" id="UP000005012">
    <property type="component" value="Chromosome"/>
</dbReference>
<keyword evidence="7" id="KW-0720">Serine protease</keyword>
<dbReference type="EMBL" id="CP003488">
    <property type="protein sequence ID" value="AFH92000.1"/>
    <property type="molecule type" value="Genomic_DNA"/>
</dbReference>
<dbReference type="RefSeq" id="WP_014656049.1">
    <property type="nucleotide sequence ID" value="NC_017731.1"/>
</dbReference>
<dbReference type="GO" id="GO:0006508">
    <property type="term" value="P:proteolysis"/>
    <property type="evidence" value="ECO:0007669"/>
    <property type="project" value="UniProtKB-KW"/>
</dbReference>
<dbReference type="Pfam" id="PF01343">
    <property type="entry name" value="Peptidase_S49"/>
    <property type="match status" value="1"/>
</dbReference>
<keyword evidence="4" id="KW-0645">Protease</keyword>
<dbReference type="KEGG" id="psi:S70_00485"/>
<dbReference type="InterPro" id="IPR002142">
    <property type="entry name" value="Peptidase_S49"/>
</dbReference>
<dbReference type="OrthoDB" id="5614232at2"/>
<dbReference type="GO" id="GO:0005886">
    <property type="term" value="C:plasma membrane"/>
    <property type="evidence" value="ECO:0007669"/>
    <property type="project" value="UniProtKB-SubCell"/>
</dbReference>
<comment type="subcellular location">
    <subcellularLocation>
        <location evidence="1">Cell membrane</location>
    </subcellularLocation>
</comment>
<dbReference type="Gene3D" id="3.90.226.10">
    <property type="entry name" value="2-enoyl-CoA Hydratase, Chain A, domain 1"/>
    <property type="match status" value="1"/>
</dbReference>
<reference evidence="13 14" key="1">
    <citation type="journal article" date="2012" name="J. Bacteriol.">
        <title>Complete Genome Sequence of Providencia stuartii Clinical Isolate MRSN 2154.</title>
        <authorList>
            <person name="Clifford R.J."/>
            <person name="Hang J."/>
            <person name="Riley M.C."/>
            <person name="Onmus-Leone F."/>
            <person name="Kuschner R.A."/>
            <person name="Lesho E.P."/>
            <person name="Waterman P.E."/>
        </authorList>
    </citation>
    <scope>NUCLEOTIDE SEQUENCE [LARGE SCALE GENOMIC DNA]</scope>
    <source>
        <strain evidence="13 14">MRSN 2154</strain>
    </source>
</reference>
<evidence type="ECO:0000256" key="4">
    <source>
        <dbReference type="ARBA" id="ARBA00022670"/>
    </source>
</evidence>
<gene>
    <name evidence="13" type="ordered locus">S70_00485</name>
</gene>
<protein>
    <submittedName>
        <fullName evidence="13">Inner membrane peptidase</fullName>
    </submittedName>
</protein>
<keyword evidence="9 10" id="KW-0472">Membrane</keyword>
<evidence type="ECO:0000259" key="11">
    <source>
        <dbReference type="Pfam" id="PF01343"/>
    </source>
</evidence>
<keyword evidence="6" id="KW-0378">Hydrolase</keyword>
<dbReference type="CDD" id="cd07023">
    <property type="entry name" value="S49_Sppa_N_C"/>
    <property type="match status" value="1"/>
</dbReference>
<reference evidence="14" key="2">
    <citation type="submission" date="2012-04" db="EMBL/GenBank/DDBJ databases">
        <title>Complete genome sequence of Providencia stuartii clinical isolate MRSN 2154.</title>
        <authorList>
            <person name="Clifford R.J."/>
            <person name="Hang J."/>
            <person name="Riley M.C."/>
            <person name="Onmus-Leone F."/>
            <person name="Kuschner R.A."/>
            <person name="Lesho E.P."/>
            <person name="Waterman P.E."/>
        </authorList>
    </citation>
    <scope>NUCLEOTIDE SEQUENCE [LARGE SCALE GENOMIC DNA]</scope>
    <source>
        <strain evidence="14">MRSN 2154</strain>
    </source>
</reference>
<evidence type="ECO:0000256" key="9">
    <source>
        <dbReference type="ARBA" id="ARBA00023136"/>
    </source>
</evidence>